<accession>A0ABX4KCG4</accession>
<dbReference type="Proteomes" id="UP000223854">
    <property type="component" value="Unassembled WGS sequence"/>
</dbReference>
<proteinExistence type="predicted"/>
<name>A0ABX4KCG4_CLOSG</name>
<dbReference type="RefSeq" id="WP_045521417.1">
    <property type="nucleotide sequence ID" value="NZ_CBCRVC010000011.1"/>
</dbReference>
<evidence type="ECO:0000259" key="1">
    <source>
        <dbReference type="Pfam" id="PF00586"/>
    </source>
</evidence>
<feature type="domain" description="PurM-like N-terminal" evidence="1">
    <location>
        <begin position="10"/>
        <end position="123"/>
    </location>
</feature>
<evidence type="ECO:0000313" key="3">
    <source>
        <dbReference type="Proteomes" id="UP000223854"/>
    </source>
</evidence>
<comment type="caution">
    <text evidence="2">The sequence shown here is derived from an EMBL/GenBank/DDBJ whole genome shotgun (WGS) entry which is preliminary data.</text>
</comment>
<reference evidence="2 3" key="1">
    <citation type="submission" date="2017-09" db="EMBL/GenBank/DDBJ databases">
        <title>FDA dAtabase for Regulatory Grade micrObial Sequences (FDA-ARGOS): Supporting development and validation of Infectious Disease Dx tests.</title>
        <authorList>
            <person name="Kerrigan L."/>
            <person name="Long C."/>
            <person name="Tallon L.J."/>
            <person name="Sadzewicz L."/>
            <person name="Ott S."/>
            <person name="Zhao X."/>
            <person name="Nagaraj S."/>
            <person name="Vavikolanu K."/>
            <person name="Aluvathingal J."/>
            <person name="Nadendla S."/>
            <person name="Sichtig H."/>
        </authorList>
    </citation>
    <scope>NUCLEOTIDE SEQUENCE [LARGE SCALE GENOMIC DNA]</scope>
    <source>
        <strain evidence="2 3">FDAARGOS_423</strain>
    </source>
</reference>
<sequence length="263" mass="28902">MEVKKVRDLTLISLTQDKTLVVACDSSGSIGPKKNDMLKIPAFYTGKFAIRVGILEVMCTGAEIVTVTNAVCCEMNPTGKDIIDGIKGELKRAGIDEVVLTGSTEENFSTFSTGVGITVLGIVDNSAIKVNNVNNFGYNNEKHNKFHEDDILLISVGIPKLGKEINIYDDKEIVDYVDIKILLENPKVYEIVPVGSKGILYEGEVLAKNNNLKLKLEENIPIDIKKSNGPATTVIAAIHKEEYKNIREKINNINIIGKLEKQI</sequence>
<dbReference type="InterPro" id="IPR016188">
    <property type="entry name" value="PurM-like_N"/>
</dbReference>
<evidence type="ECO:0000313" key="2">
    <source>
        <dbReference type="EMBL" id="PHH01217.1"/>
    </source>
</evidence>
<gene>
    <name evidence="2" type="ORF">CRX47_15765</name>
</gene>
<dbReference type="EMBL" id="PDLH01000007">
    <property type="protein sequence ID" value="PHH01217.1"/>
    <property type="molecule type" value="Genomic_DNA"/>
</dbReference>
<dbReference type="Pfam" id="PF00586">
    <property type="entry name" value="AIRS"/>
    <property type="match status" value="1"/>
</dbReference>
<keyword evidence="3" id="KW-1185">Reference proteome</keyword>
<organism evidence="2 3">
    <name type="scientific">Clostridium sporogenes</name>
    <dbReference type="NCBI Taxonomy" id="1509"/>
    <lineage>
        <taxon>Bacteria</taxon>
        <taxon>Bacillati</taxon>
        <taxon>Bacillota</taxon>
        <taxon>Clostridia</taxon>
        <taxon>Eubacteriales</taxon>
        <taxon>Clostridiaceae</taxon>
        <taxon>Clostridium</taxon>
    </lineage>
</organism>
<protein>
    <submittedName>
        <fullName evidence="2">Alpha-ribazole-5-phosphate synthase</fullName>
    </submittedName>
</protein>